<evidence type="ECO:0000256" key="2">
    <source>
        <dbReference type="ARBA" id="ARBA00022676"/>
    </source>
</evidence>
<evidence type="ECO:0000313" key="5">
    <source>
        <dbReference type="EMBL" id="OGM16145.1"/>
    </source>
</evidence>
<evidence type="ECO:0000259" key="4">
    <source>
        <dbReference type="Pfam" id="PF00535"/>
    </source>
</evidence>
<dbReference type="PANTHER" id="PTHR43179:SF12">
    <property type="entry name" value="GALACTOFURANOSYLTRANSFERASE GLFT2"/>
    <property type="match status" value="1"/>
</dbReference>
<feature type="domain" description="Glycosyltransferase 2-like" evidence="4">
    <location>
        <begin position="7"/>
        <end position="198"/>
    </location>
</feature>
<reference evidence="5 6" key="1">
    <citation type="journal article" date="2016" name="Nat. Commun.">
        <title>Thousands of microbial genomes shed light on interconnected biogeochemical processes in an aquifer system.</title>
        <authorList>
            <person name="Anantharaman K."/>
            <person name="Brown C.T."/>
            <person name="Hug L.A."/>
            <person name="Sharon I."/>
            <person name="Castelle C.J."/>
            <person name="Probst A.J."/>
            <person name="Thomas B.C."/>
            <person name="Singh A."/>
            <person name="Wilkins M.J."/>
            <person name="Karaoz U."/>
            <person name="Brodie E.L."/>
            <person name="Williams K.H."/>
            <person name="Hubbard S.S."/>
            <person name="Banfield J.F."/>
        </authorList>
    </citation>
    <scope>NUCLEOTIDE SEQUENCE [LARGE SCALE GENOMIC DNA]</scope>
</reference>
<evidence type="ECO:0000256" key="1">
    <source>
        <dbReference type="ARBA" id="ARBA00006739"/>
    </source>
</evidence>
<dbReference type="Gene3D" id="3.90.550.10">
    <property type="entry name" value="Spore Coat Polysaccharide Biosynthesis Protein SpsA, Chain A"/>
    <property type="match status" value="1"/>
</dbReference>
<dbReference type="InterPro" id="IPR001173">
    <property type="entry name" value="Glyco_trans_2-like"/>
</dbReference>
<evidence type="ECO:0000313" key="6">
    <source>
        <dbReference type="Proteomes" id="UP000178401"/>
    </source>
</evidence>
<dbReference type="Pfam" id="PF00535">
    <property type="entry name" value="Glycos_transf_2"/>
    <property type="match status" value="1"/>
</dbReference>
<gene>
    <name evidence="5" type="ORF">A2V55_02310</name>
</gene>
<dbReference type="AlphaFoldDB" id="A0A1F7XPG4"/>
<sequence>MTKVFLVILNWNGYKDTLECLGSVSKVKPDNYDLHVVIVDNASTDNSVNYVKNFKSDNFEFSILTNKKNIGFAAGNNVGIKYSLEKGADYVMILNNDTIIDKNLISGLLRTFREDPEVGVVSPKIYFAPGFEFHKKVYQSKDLGKVIWYAGGDMNWRNIYGTNHGVDEVDRRQFEKTIATDFVTGACAFFNAEALKDIGFFDEKYFLYLEDADISQRMRKGGWKVLYSPHGFLWHKVAQSSAIGSELNDYFITRNRILFGLKYAPLRTRGALVRESIKLLVNGRKWQKIGIKDYYLGKFYQGSWRN</sequence>
<dbReference type="Proteomes" id="UP000178401">
    <property type="component" value="Unassembled WGS sequence"/>
</dbReference>
<keyword evidence="3" id="KW-0808">Transferase</keyword>
<dbReference type="InterPro" id="IPR029044">
    <property type="entry name" value="Nucleotide-diphossugar_trans"/>
</dbReference>
<dbReference type="GO" id="GO:0016757">
    <property type="term" value="F:glycosyltransferase activity"/>
    <property type="evidence" value="ECO:0007669"/>
    <property type="project" value="UniProtKB-KW"/>
</dbReference>
<dbReference type="EMBL" id="MGFY01000028">
    <property type="protein sequence ID" value="OGM16145.1"/>
    <property type="molecule type" value="Genomic_DNA"/>
</dbReference>
<organism evidence="5 6">
    <name type="scientific">Candidatus Woesebacteria bacterium RBG_19FT_COMBO_37_29</name>
    <dbReference type="NCBI Taxonomy" id="1802486"/>
    <lineage>
        <taxon>Bacteria</taxon>
        <taxon>Candidatus Woeseibacteriota</taxon>
    </lineage>
</organism>
<dbReference type="PANTHER" id="PTHR43179">
    <property type="entry name" value="RHAMNOSYLTRANSFERASE WBBL"/>
    <property type="match status" value="1"/>
</dbReference>
<proteinExistence type="inferred from homology"/>
<dbReference type="SUPFAM" id="SSF53448">
    <property type="entry name" value="Nucleotide-diphospho-sugar transferases"/>
    <property type="match status" value="1"/>
</dbReference>
<comment type="caution">
    <text evidence="5">The sequence shown here is derived from an EMBL/GenBank/DDBJ whole genome shotgun (WGS) entry which is preliminary data.</text>
</comment>
<comment type="similarity">
    <text evidence="1">Belongs to the glycosyltransferase 2 family.</text>
</comment>
<keyword evidence="2" id="KW-0328">Glycosyltransferase</keyword>
<accession>A0A1F7XPG4</accession>
<name>A0A1F7XPG4_9BACT</name>
<dbReference type="CDD" id="cd04186">
    <property type="entry name" value="GT_2_like_c"/>
    <property type="match status" value="1"/>
</dbReference>
<protein>
    <recommendedName>
        <fullName evidence="4">Glycosyltransferase 2-like domain-containing protein</fullName>
    </recommendedName>
</protein>
<evidence type="ECO:0000256" key="3">
    <source>
        <dbReference type="ARBA" id="ARBA00022679"/>
    </source>
</evidence>